<evidence type="ECO:0000313" key="1">
    <source>
        <dbReference type="EMBL" id="KAF2457547.1"/>
    </source>
</evidence>
<organism evidence="1 2">
    <name type="scientific">Lineolata rhizophorae</name>
    <dbReference type="NCBI Taxonomy" id="578093"/>
    <lineage>
        <taxon>Eukaryota</taxon>
        <taxon>Fungi</taxon>
        <taxon>Dikarya</taxon>
        <taxon>Ascomycota</taxon>
        <taxon>Pezizomycotina</taxon>
        <taxon>Dothideomycetes</taxon>
        <taxon>Dothideomycetes incertae sedis</taxon>
        <taxon>Lineolatales</taxon>
        <taxon>Lineolataceae</taxon>
        <taxon>Lineolata</taxon>
    </lineage>
</organism>
<proteinExistence type="predicted"/>
<protein>
    <submittedName>
        <fullName evidence="1">Uncharacterized protein</fullName>
    </submittedName>
</protein>
<reference evidence="1" key="1">
    <citation type="journal article" date="2020" name="Stud. Mycol.">
        <title>101 Dothideomycetes genomes: a test case for predicting lifestyles and emergence of pathogens.</title>
        <authorList>
            <person name="Haridas S."/>
            <person name="Albert R."/>
            <person name="Binder M."/>
            <person name="Bloem J."/>
            <person name="Labutti K."/>
            <person name="Salamov A."/>
            <person name="Andreopoulos B."/>
            <person name="Baker S."/>
            <person name="Barry K."/>
            <person name="Bills G."/>
            <person name="Bluhm B."/>
            <person name="Cannon C."/>
            <person name="Castanera R."/>
            <person name="Culley D."/>
            <person name="Daum C."/>
            <person name="Ezra D."/>
            <person name="Gonzalez J."/>
            <person name="Henrissat B."/>
            <person name="Kuo A."/>
            <person name="Liang C."/>
            <person name="Lipzen A."/>
            <person name="Lutzoni F."/>
            <person name="Magnuson J."/>
            <person name="Mondo S."/>
            <person name="Nolan M."/>
            <person name="Ohm R."/>
            <person name="Pangilinan J."/>
            <person name="Park H.-J."/>
            <person name="Ramirez L."/>
            <person name="Alfaro M."/>
            <person name="Sun H."/>
            <person name="Tritt A."/>
            <person name="Yoshinaga Y."/>
            <person name="Zwiers L.-H."/>
            <person name="Turgeon B."/>
            <person name="Goodwin S."/>
            <person name="Spatafora J."/>
            <person name="Crous P."/>
            <person name="Grigoriev I."/>
        </authorList>
    </citation>
    <scope>NUCLEOTIDE SEQUENCE</scope>
    <source>
        <strain evidence="1">ATCC 16933</strain>
    </source>
</reference>
<name>A0A6A6P1B3_9PEZI</name>
<accession>A0A6A6P1B3</accession>
<sequence>MDLWFARGSRAYKRLHSNALRCPVVESRWSAIATTAALLSRMYLCIGRSLSRKGISSPVFVLASDVPRDLDPDFTQGRICGIPGRNKRPVLSKVIYARISVSIFGARLVSRRPFTLNFSMRTPSFLGSVSKSTVTCGIVGSKLCCASILFLLSCFAAIHPDG</sequence>
<gene>
    <name evidence="1" type="ORF">BDY21DRAFT_28598</name>
</gene>
<evidence type="ECO:0000313" key="2">
    <source>
        <dbReference type="Proteomes" id="UP000799766"/>
    </source>
</evidence>
<dbReference type="AlphaFoldDB" id="A0A6A6P1B3"/>
<keyword evidence="2" id="KW-1185">Reference proteome</keyword>
<dbReference type="EMBL" id="MU001680">
    <property type="protein sequence ID" value="KAF2457547.1"/>
    <property type="molecule type" value="Genomic_DNA"/>
</dbReference>
<dbReference type="Proteomes" id="UP000799766">
    <property type="component" value="Unassembled WGS sequence"/>
</dbReference>